<keyword evidence="2" id="KW-1185">Reference proteome</keyword>
<reference evidence="1 2" key="1">
    <citation type="journal article" date="2003" name="DNA Res.">
        <title>Complete genome structure of Gloeobacter violaceus PCC 7421, a cyanobacterium that lacks thylakoids.</title>
        <authorList>
            <person name="Nakamura Y."/>
            <person name="Kaneko T."/>
            <person name="Sato S."/>
            <person name="Mimuro M."/>
            <person name="Miyashita H."/>
            <person name="Tsuchiya T."/>
            <person name="Sasamoto S."/>
            <person name="Watanabe A."/>
            <person name="Kawashima K."/>
            <person name="Kishida Y."/>
            <person name="Kiyokawa C."/>
            <person name="Kohara M."/>
            <person name="Matsumoto M."/>
            <person name="Matsuno A."/>
            <person name="Nakazaki N."/>
            <person name="Shimpo S."/>
            <person name="Takeuchi C."/>
            <person name="Yamada M."/>
            <person name="Tabata S."/>
        </authorList>
    </citation>
    <scope>NUCLEOTIDE SEQUENCE [LARGE SCALE GENOMIC DNA]</scope>
    <source>
        <strain evidence="2">ATCC 29082 / PCC 7421</strain>
    </source>
</reference>
<dbReference type="eggNOG" id="ENOG502Z8R3">
    <property type="taxonomic scope" value="Bacteria"/>
</dbReference>
<dbReference type="OrthoDB" id="517518at2"/>
<accession>Q7NDA3</accession>
<gene>
    <name evidence="1" type="ordered locus">glr4333</name>
</gene>
<dbReference type="STRING" id="251221.gene:10761852"/>
<dbReference type="HOGENOM" id="CLU_1093090_0_0_3"/>
<dbReference type="Proteomes" id="UP000000557">
    <property type="component" value="Chromosome"/>
</dbReference>
<organism evidence="1 2">
    <name type="scientific">Gloeobacter violaceus (strain ATCC 29082 / PCC 7421)</name>
    <dbReference type="NCBI Taxonomy" id="251221"/>
    <lineage>
        <taxon>Bacteria</taxon>
        <taxon>Bacillati</taxon>
        <taxon>Cyanobacteriota</taxon>
        <taxon>Cyanophyceae</taxon>
        <taxon>Gloeobacterales</taxon>
        <taxon>Gloeobacteraceae</taxon>
        <taxon>Gloeobacter</taxon>
    </lineage>
</organism>
<evidence type="ECO:0000313" key="1">
    <source>
        <dbReference type="EMBL" id="BAC92274.1"/>
    </source>
</evidence>
<evidence type="ECO:0000313" key="2">
    <source>
        <dbReference type="Proteomes" id="UP000000557"/>
    </source>
</evidence>
<dbReference type="RefSeq" id="WP_011144316.1">
    <property type="nucleotide sequence ID" value="NC_005125.1"/>
</dbReference>
<dbReference type="AlphaFoldDB" id="Q7NDA3"/>
<dbReference type="KEGG" id="gvi:glr4333"/>
<protein>
    <submittedName>
        <fullName evidence="1">Glr4333 protein</fullName>
    </submittedName>
</protein>
<name>Q7NDA3_GLOVI</name>
<dbReference type="EMBL" id="BA000045">
    <property type="protein sequence ID" value="BAC92274.1"/>
    <property type="molecule type" value="Genomic_DNA"/>
</dbReference>
<reference evidence="1 2" key="2">
    <citation type="journal article" date="2003" name="DNA Res.">
        <title>Complete genome structure of Gloeobacter violaceus PCC 7421, a cyanobacterium that lacks thylakoids (supplement).</title>
        <authorList>
            <person name="Nakamura Y."/>
            <person name="Kaneko T."/>
            <person name="Sato S."/>
            <person name="Mimuro M."/>
            <person name="Miyashita H."/>
            <person name="Tsuchiya T."/>
            <person name="Sasamoto S."/>
            <person name="Watanabe A."/>
            <person name="Kawashima K."/>
            <person name="Kishida Y."/>
            <person name="Kiyokawa C."/>
            <person name="Kohara M."/>
            <person name="Matsumoto M."/>
            <person name="Matsuno A."/>
            <person name="Nakazaki N."/>
            <person name="Shimpo S."/>
            <person name="Takeuchi C."/>
            <person name="Yamada M."/>
            <person name="Tabata S."/>
        </authorList>
    </citation>
    <scope>NUCLEOTIDE SEQUENCE [LARGE SCALE GENOMIC DNA]</scope>
    <source>
        <strain evidence="2">ATCC 29082 / PCC 7421</strain>
    </source>
</reference>
<proteinExistence type="predicted"/>
<dbReference type="InParanoid" id="Q7NDA3"/>
<sequence length="254" mass="28815">MQKCLIVQVLGNSDIQIDSNNARDRLGNCYSNEEINEAAQKCKTKYAEGRHAVNFRFLSELHRQLTGEAEYTFCVLLTDQTQWLNCNRQAPEDWQRIAISDGHWWRELLLEWCHREGLICQPVEVTVKPEISHGVADWEAMAELVHGVLKTHIQYKNETATFAAFGSIFDKILIQHSSGTAALSSALYLWGIEQRLTNQNVEFIYLAQEEGGSKSTAHSGSHWQRRLKAPQVSQLIDIQDFGGALGVNIERDDS</sequence>
<dbReference type="EnsemblBacteria" id="BAC92274">
    <property type="protein sequence ID" value="BAC92274"/>
    <property type="gene ID" value="BAC92274"/>
</dbReference>